<keyword evidence="5" id="KW-0408">Iron</keyword>
<keyword evidence="2" id="KW-0479">Metal-binding</keyword>
<evidence type="ECO:0000259" key="6">
    <source>
        <dbReference type="Pfam" id="PF12851"/>
    </source>
</evidence>
<gene>
    <name evidence="7" type="ORF">FA046_15750</name>
</gene>
<evidence type="ECO:0000256" key="2">
    <source>
        <dbReference type="ARBA" id="ARBA00022723"/>
    </source>
</evidence>
<dbReference type="Pfam" id="PF12851">
    <property type="entry name" value="Tet_JBP"/>
    <property type="match status" value="1"/>
</dbReference>
<dbReference type="RefSeq" id="WP_136827500.1">
    <property type="nucleotide sequence ID" value="NZ_SWBP01000007.1"/>
</dbReference>
<evidence type="ECO:0000313" key="8">
    <source>
        <dbReference type="Proteomes" id="UP000308181"/>
    </source>
</evidence>
<dbReference type="Gene3D" id="3.60.130.30">
    <property type="match status" value="1"/>
</dbReference>
<keyword evidence="3" id="KW-0223">Dioxygenase</keyword>
<protein>
    <recommendedName>
        <fullName evidence="6">2OGFeDO JBP1/TET oxygenase domain-containing protein</fullName>
    </recommendedName>
</protein>
<dbReference type="GO" id="GO:0046872">
    <property type="term" value="F:metal ion binding"/>
    <property type="evidence" value="ECO:0007669"/>
    <property type="project" value="UniProtKB-KW"/>
</dbReference>
<dbReference type="GO" id="GO:0051213">
    <property type="term" value="F:dioxygenase activity"/>
    <property type="evidence" value="ECO:0007669"/>
    <property type="project" value="UniProtKB-KW"/>
</dbReference>
<proteinExistence type="predicted"/>
<keyword evidence="8" id="KW-1185">Reference proteome</keyword>
<accession>A0A4U1BUR6</accession>
<evidence type="ECO:0000256" key="1">
    <source>
        <dbReference type="ARBA" id="ARBA00001954"/>
    </source>
</evidence>
<evidence type="ECO:0000256" key="5">
    <source>
        <dbReference type="ARBA" id="ARBA00023004"/>
    </source>
</evidence>
<organism evidence="7 8">
    <name type="scientific">Pedobacter cryophilus</name>
    <dbReference type="NCBI Taxonomy" id="2571271"/>
    <lineage>
        <taxon>Bacteria</taxon>
        <taxon>Pseudomonadati</taxon>
        <taxon>Bacteroidota</taxon>
        <taxon>Sphingobacteriia</taxon>
        <taxon>Sphingobacteriales</taxon>
        <taxon>Sphingobacteriaceae</taxon>
        <taxon>Pedobacter</taxon>
    </lineage>
</organism>
<dbReference type="InterPro" id="IPR024779">
    <property type="entry name" value="2OGFeDO_JBP1/TET_oxygenase_dom"/>
</dbReference>
<feature type="domain" description="2OGFeDO JBP1/TET oxygenase" evidence="6">
    <location>
        <begin position="93"/>
        <end position="241"/>
    </location>
</feature>
<evidence type="ECO:0000256" key="3">
    <source>
        <dbReference type="ARBA" id="ARBA00022964"/>
    </source>
</evidence>
<keyword evidence="4" id="KW-0560">Oxidoreductase</keyword>
<evidence type="ECO:0000313" key="7">
    <source>
        <dbReference type="EMBL" id="TKB95744.1"/>
    </source>
</evidence>
<comment type="cofactor">
    <cofactor evidence="1">
        <name>Fe(2+)</name>
        <dbReference type="ChEBI" id="CHEBI:29033"/>
    </cofactor>
</comment>
<evidence type="ECO:0000256" key="4">
    <source>
        <dbReference type="ARBA" id="ARBA00023002"/>
    </source>
</evidence>
<dbReference type="AlphaFoldDB" id="A0A4U1BUR6"/>
<reference evidence="7 8" key="1">
    <citation type="submission" date="2019-04" db="EMBL/GenBank/DDBJ databases">
        <title>Pedobacter sp. AR-3-17 sp. nov., isolated from Arctic soil.</title>
        <authorList>
            <person name="Dahal R.H."/>
            <person name="Kim D.-U."/>
        </authorList>
    </citation>
    <scope>NUCLEOTIDE SEQUENCE [LARGE SCALE GENOMIC DNA]</scope>
    <source>
        <strain evidence="7 8">AR-3-17</strain>
    </source>
</reference>
<dbReference type="Proteomes" id="UP000308181">
    <property type="component" value="Unassembled WGS sequence"/>
</dbReference>
<dbReference type="OrthoDB" id="1495058at2"/>
<sequence length="278" mass="32010">MKKVIVQQNKLNEAQIRGLKIQTPNTEHISEIIREEAIVYVSGEIVAVYKRIDFDIDGVLETCLSLKFDERERTNGLVSKTINFNFSPRNALRQNVCRKSRLGVKYPSKHEVFIKQGKNVAKWYRSYFKTAYAHQVKSSYVGKKRIHPDYLIKGTPFTGGVINKNSNLNYHYDKANTSSGISCMIILKENILGGELILPELNIGFACQNRFLLLFDGKKLLHGVTKIHQAPGGYRYTIVYYNNSGMNLCLSEKEEWDKYQMYIDQPKGKLKMLLENEK</sequence>
<name>A0A4U1BUR6_9SPHI</name>
<dbReference type="EMBL" id="SWBP01000007">
    <property type="protein sequence ID" value="TKB95744.1"/>
    <property type="molecule type" value="Genomic_DNA"/>
</dbReference>
<comment type="caution">
    <text evidence="7">The sequence shown here is derived from an EMBL/GenBank/DDBJ whole genome shotgun (WGS) entry which is preliminary data.</text>
</comment>